<dbReference type="InterPro" id="IPR018114">
    <property type="entry name" value="TRYPSIN_HIS"/>
</dbReference>
<evidence type="ECO:0000256" key="4">
    <source>
        <dbReference type="ARBA" id="ARBA00023157"/>
    </source>
</evidence>
<dbReference type="Pfam" id="PF00084">
    <property type="entry name" value="Sushi"/>
    <property type="match status" value="1"/>
</dbReference>
<dbReference type="FunFam" id="2.40.10.10:FF:000068">
    <property type="entry name" value="transmembrane protease serine 2"/>
    <property type="match status" value="1"/>
</dbReference>
<feature type="domain" description="Peptidase S1" evidence="9">
    <location>
        <begin position="244"/>
        <end position="516"/>
    </location>
</feature>
<dbReference type="InterPro" id="IPR001254">
    <property type="entry name" value="Trypsin_dom"/>
</dbReference>
<evidence type="ECO:0000256" key="3">
    <source>
        <dbReference type="ARBA" id="ARBA00022729"/>
    </source>
</evidence>
<comment type="caution">
    <text evidence="7">Lacks conserved residue(s) required for the propagation of feature annotation.</text>
</comment>
<evidence type="ECO:0000256" key="2">
    <source>
        <dbReference type="ARBA" id="ARBA00022525"/>
    </source>
</evidence>
<dbReference type="EMBL" id="CAJPEV010005292">
    <property type="protein sequence ID" value="CAG0902989.1"/>
    <property type="molecule type" value="Genomic_DNA"/>
</dbReference>
<dbReference type="PROSITE" id="PS50923">
    <property type="entry name" value="SUSHI"/>
    <property type="match status" value="1"/>
</dbReference>
<dbReference type="InterPro" id="IPR009003">
    <property type="entry name" value="Peptidase_S1_PA"/>
</dbReference>
<feature type="region of interest" description="Disordered" evidence="8">
    <location>
        <begin position="505"/>
        <end position="552"/>
    </location>
</feature>
<dbReference type="GO" id="GO:0004252">
    <property type="term" value="F:serine-type endopeptidase activity"/>
    <property type="evidence" value="ECO:0007669"/>
    <property type="project" value="InterPro"/>
</dbReference>
<feature type="region of interest" description="Disordered" evidence="8">
    <location>
        <begin position="591"/>
        <end position="610"/>
    </location>
</feature>
<evidence type="ECO:0000256" key="8">
    <source>
        <dbReference type="SAM" id="MobiDB-lite"/>
    </source>
</evidence>
<dbReference type="InterPro" id="IPR043504">
    <property type="entry name" value="Peptidase_S1_PA_chymotrypsin"/>
</dbReference>
<feature type="disulfide bond" evidence="7">
    <location>
        <begin position="204"/>
        <end position="231"/>
    </location>
</feature>
<dbReference type="Pfam" id="PF00089">
    <property type="entry name" value="Trypsin"/>
    <property type="match status" value="1"/>
</dbReference>
<dbReference type="OrthoDB" id="2019384at2759"/>
<dbReference type="SMART" id="SM00020">
    <property type="entry name" value="Tryp_SPc"/>
    <property type="match status" value="1"/>
</dbReference>
<keyword evidence="4 7" id="KW-1015">Disulfide bond</keyword>
<name>A0A7R9FSN4_9CRUS</name>
<evidence type="ECO:0000256" key="1">
    <source>
        <dbReference type="ARBA" id="ARBA00004613"/>
    </source>
</evidence>
<proteinExistence type="inferred from homology"/>
<accession>A0A7R9FSN4</accession>
<dbReference type="CDD" id="cd00033">
    <property type="entry name" value="CCP"/>
    <property type="match status" value="1"/>
</dbReference>
<evidence type="ECO:0000256" key="6">
    <source>
        <dbReference type="ARBA" id="ARBA00024195"/>
    </source>
</evidence>
<dbReference type="AlphaFoldDB" id="A0A7R9FSN4"/>
<comment type="subcellular location">
    <subcellularLocation>
        <location evidence="1">Secreted</location>
    </subcellularLocation>
</comment>
<reference evidence="11" key="1">
    <citation type="submission" date="2020-11" db="EMBL/GenBank/DDBJ databases">
        <authorList>
            <person name="Tran Van P."/>
        </authorList>
    </citation>
    <scope>NUCLEOTIDE SEQUENCE</scope>
</reference>
<evidence type="ECO:0000313" key="11">
    <source>
        <dbReference type="EMBL" id="CAD7253109.1"/>
    </source>
</evidence>
<dbReference type="PRINTS" id="PR00722">
    <property type="entry name" value="CHYMOTRYPSIN"/>
</dbReference>
<dbReference type="SMART" id="SM00032">
    <property type="entry name" value="CCP"/>
    <property type="match status" value="1"/>
</dbReference>
<dbReference type="InterPro" id="IPR001314">
    <property type="entry name" value="Peptidase_S1A"/>
</dbReference>
<dbReference type="EMBL" id="LR904809">
    <property type="protein sequence ID" value="CAD7253109.1"/>
    <property type="molecule type" value="Genomic_DNA"/>
</dbReference>
<sequence>MEVLSLGHGILILHNENYFSWSNPIYCDCVAGWLVVNPNFLSRVKVICNNGTKFQELDLDALKSCPAPCPYMCVSAQLYSLCRPGTEIFSKVDNCRHGELCCQPMMTTMKTTMMTTPRPAGMILLIYIDDHVPENWLHVSLPVSSETRCSRLADIEHGHFIIKSCPSIGMRIVDATLPEEVGKNNTECIKHGRYETGTVVEYECNQYYILKESRRRICKMNGQWSGRNQFCEPGCGKRVPLGLSAGGKPSVIGKWPWQAAIYDVKRELLICGGALIREDWVLTAAHCLAVDGTARPRPKEDFLVYLGKHYRNDSLDDEFVEKRKVSTVILHSGFNRYNLDSDIALLKLSHPVELTERVQLICLPTYQFLHFSETNLQNGNIGWVAGWGANGSDIPSDELTEIEIPVLSNANCHRETIKRKGKDSTRTLNWQSFCAGHDEKTSEGFQLVCSGDSGSPMVFYTQDLRQWQIEGIVSHYLSWEPCSMKRPGEYGIFTRVNRGLKVKSTKHMMRVERQRSQQRRKAHEGTSEVAPLHSKKLKTRQSASSGSSTAGSSEDILAAVDSDLHSSALSSRGPSVDADVRYSVFSSSKAASSSMSQGHPFARSSAGGSLPLMRHSPKSAGKTVAPGLPEPLIKLIVHIHETTRENHKLLKSLLEVIEKKPFDFGSHTEPPFSCPQLPVLDEEGLEKLELCLSDQDDREQMVGCTHLVMPLSRPE</sequence>
<evidence type="ECO:0000259" key="10">
    <source>
        <dbReference type="PROSITE" id="PS50923"/>
    </source>
</evidence>
<dbReference type="Proteomes" id="UP000677054">
    <property type="component" value="Unassembled WGS sequence"/>
</dbReference>
<keyword evidence="2" id="KW-0964">Secreted</keyword>
<dbReference type="GO" id="GO:0005576">
    <property type="term" value="C:extracellular region"/>
    <property type="evidence" value="ECO:0007669"/>
    <property type="project" value="UniProtKB-SubCell"/>
</dbReference>
<keyword evidence="5" id="KW-0325">Glycoprotein</keyword>
<keyword evidence="12" id="KW-1185">Reference proteome</keyword>
<evidence type="ECO:0000256" key="5">
    <source>
        <dbReference type="ARBA" id="ARBA00023180"/>
    </source>
</evidence>
<comment type="similarity">
    <text evidence="6">Belongs to the peptidase S1 family. CLIP subfamily.</text>
</comment>
<dbReference type="SUPFAM" id="SSF50494">
    <property type="entry name" value="Trypsin-like serine proteases"/>
    <property type="match status" value="1"/>
</dbReference>
<keyword evidence="3" id="KW-0732">Signal</keyword>
<protein>
    <submittedName>
        <fullName evidence="11">Uncharacterized protein</fullName>
    </submittedName>
</protein>
<gene>
    <name evidence="11" type="ORF">DSTB1V02_LOCUS12859</name>
</gene>
<feature type="domain" description="Sushi" evidence="10">
    <location>
        <begin position="163"/>
        <end position="233"/>
    </location>
</feature>
<dbReference type="InterPro" id="IPR051487">
    <property type="entry name" value="Ser/Thr_Proteases_Immune/Dev"/>
</dbReference>
<feature type="non-terminal residue" evidence="11">
    <location>
        <position position="1"/>
    </location>
</feature>
<evidence type="ECO:0000313" key="12">
    <source>
        <dbReference type="Proteomes" id="UP000677054"/>
    </source>
</evidence>
<dbReference type="Gene3D" id="2.10.70.10">
    <property type="entry name" value="Complement Module, domain 1"/>
    <property type="match status" value="1"/>
</dbReference>
<dbReference type="CDD" id="cd00190">
    <property type="entry name" value="Tryp_SPc"/>
    <property type="match status" value="1"/>
</dbReference>
<keyword evidence="7" id="KW-0768">Sushi</keyword>
<organism evidence="11">
    <name type="scientific">Darwinula stevensoni</name>
    <dbReference type="NCBI Taxonomy" id="69355"/>
    <lineage>
        <taxon>Eukaryota</taxon>
        <taxon>Metazoa</taxon>
        <taxon>Ecdysozoa</taxon>
        <taxon>Arthropoda</taxon>
        <taxon>Crustacea</taxon>
        <taxon>Oligostraca</taxon>
        <taxon>Ostracoda</taxon>
        <taxon>Podocopa</taxon>
        <taxon>Podocopida</taxon>
        <taxon>Darwinulocopina</taxon>
        <taxon>Darwinuloidea</taxon>
        <taxon>Darwinulidae</taxon>
        <taxon>Darwinula</taxon>
    </lineage>
</organism>
<dbReference type="GO" id="GO:0006508">
    <property type="term" value="P:proteolysis"/>
    <property type="evidence" value="ECO:0007669"/>
    <property type="project" value="InterPro"/>
</dbReference>
<feature type="compositionally biased region" description="Low complexity" evidence="8">
    <location>
        <begin position="542"/>
        <end position="552"/>
    </location>
</feature>
<dbReference type="PROSITE" id="PS50240">
    <property type="entry name" value="TRYPSIN_DOM"/>
    <property type="match status" value="1"/>
</dbReference>
<dbReference type="Gene3D" id="2.40.10.10">
    <property type="entry name" value="Trypsin-like serine proteases"/>
    <property type="match status" value="2"/>
</dbReference>
<evidence type="ECO:0000259" key="9">
    <source>
        <dbReference type="PROSITE" id="PS50240"/>
    </source>
</evidence>
<dbReference type="PANTHER" id="PTHR24256">
    <property type="entry name" value="TRYPTASE-RELATED"/>
    <property type="match status" value="1"/>
</dbReference>
<evidence type="ECO:0000256" key="7">
    <source>
        <dbReference type="PROSITE-ProRule" id="PRU00302"/>
    </source>
</evidence>
<dbReference type="FunFam" id="2.40.10.10:FF:000054">
    <property type="entry name" value="Complement C1r subcomponent"/>
    <property type="match status" value="1"/>
</dbReference>
<dbReference type="InterPro" id="IPR000436">
    <property type="entry name" value="Sushi_SCR_CCP_dom"/>
</dbReference>
<dbReference type="PROSITE" id="PS00134">
    <property type="entry name" value="TRYPSIN_HIS"/>
    <property type="match status" value="1"/>
</dbReference>